<dbReference type="InterPro" id="IPR013325">
    <property type="entry name" value="RNA_pol_sigma_r2"/>
</dbReference>
<evidence type="ECO:0000256" key="2">
    <source>
        <dbReference type="ARBA" id="ARBA00023015"/>
    </source>
</evidence>
<accession>A0A9D1P4I2</accession>
<dbReference type="Gene3D" id="1.10.1740.10">
    <property type="match status" value="1"/>
</dbReference>
<evidence type="ECO:0000256" key="1">
    <source>
        <dbReference type="ARBA" id="ARBA00010641"/>
    </source>
</evidence>
<dbReference type="PANTHER" id="PTHR43133:SF8">
    <property type="entry name" value="RNA POLYMERASE SIGMA FACTOR HI_1459-RELATED"/>
    <property type="match status" value="1"/>
</dbReference>
<sequence>MKNSDFDSLYGEYVDLVHYTAYSMAKDYHLAQDICQEVFEKVFRAIRGLNTRNVKGWILVVTRLTAIDFLRKRSRRKEEFLGDAAYGLEPVSPVDIEMEYQRKEFKDELFLALYNKNEMWCEIILQLDVEGVAPAELAQRLGISLNHLRVKHHRAKSWLRSRFGKELEELF</sequence>
<dbReference type="SUPFAM" id="SSF88659">
    <property type="entry name" value="Sigma3 and sigma4 domains of RNA polymerase sigma factors"/>
    <property type="match status" value="1"/>
</dbReference>
<dbReference type="InterPro" id="IPR013324">
    <property type="entry name" value="RNA_pol_sigma_r3/r4-like"/>
</dbReference>
<dbReference type="InterPro" id="IPR036388">
    <property type="entry name" value="WH-like_DNA-bd_sf"/>
</dbReference>
<keyword evidence="4" id="KW-0238">DNA-binding</keyword>
<dbReference type="Proteomes" id="UP000824169">
    <property type="component" value="Unassembled WGS sequence"/>
</dbReference>
<name>A0A9D1P4I2_9FIRM</name>
<dbReference type="Gene3D" id="1.10.10.10">
    <property type="entry name" value="Winged helix-like DNA-binding domain superfamily/Winged helix DNA-binding domain"/>
    <property type="match status" value="1"/>
</dbReference>
<reference evidence="7" key="1">
    <citation type="submission" date="2020-10" db="EMBL/GenBank/DDBJ databases">
        <authorList>
            <person name="Gilroy R."/>
        </authorList>
    </citation>
    <scope>NUCLEOTIDE SEQUENCE</scope>
    <source>
        <strain evidence="7">CHK188-20938</strain>
    </source>
</reference>
<evidence type="ECO:0000256" key="3">
    <source>
        <dbReference type="ARBA" id="ARBA00023082"/>
    </source>
</evidence>
<proteinExistence type="inferred from homology"/>
<dbReference type="GO" id="GO:0006352">
    <property type="term" value="P:DNA-templated transcription initiation"/>
    <property type="evidence" value="ECO:0007669"/>
    <property type="project" value="InterPro"/>
</dbReference>
<comment type="caution">
    <text evidence="7">The sequence shown here is derived from an EMBL/GenBank/DDBJ whole genome shotgun (WGS) entry which is preliminary data.</text>
</comment>
<dbReference type="GO" id="GO:0003677">
    <property type="term" value="F:DNA binding"/>
    <property type="evidence" value="ECO:0007669"/>
    <property type="project" value="UniProtKB-KW"/>
</dbReference>
<dbReference type="Pfam" id="PF04542">
    <property type="entry name" value="Sigma70_r2"/>
    <property type="match status" value="1"/>
</dbReference>
<comment type="similarity">
    <text evidence="1">Belongs to the sigma-70 factor family. ECF subfamily.</text>
</comment>
<feature type="domain" description="RNA polymerase sigma-70 region 2" evidence="6">
    <location>
        <begin position="9"/>
        <end position="76"/>
    </location>
</feature>
<dbReference type="InterPro" id="IPR039425">
    <property type="entry name" value="RNA_pol_sigma-70-like"/>
</dbReference>
<dbReference type="NCBIfam" id="TIGR02937">
    <property type="entry name" value="sigma70-ECF"/>
    <property type="match status" value="1"/>
</dbReference>
<dbReference type="PANTHER" id="PTHR43133">
    <property type="entry name" value="RNA POLYMERASE ECF-TYPE SIGMA FACTO"/>
    <property type="match status" value="1"/>
</dbReference>
<dbReference type="AlphaFoldDB" id="A0A9D1P4I2"/>
<evidence type="ECO:0000313" key="7">
    <source>
        <dbReference type="EMBL" id="HIV25821.1"/>
    </source>
</evidence>
<dbReference type="SUPFAM" id="SSF88946">
    <property type="entry name" value="Sigma2 domain of RNA polymerase sigma factors"/>
    <property type="match status" value="1"/>
</dbReference>
<evidence type="ECO:0000256" key="5">
    <source>
        <dbReference type="ARBA" id="ARBA00023163"/>
    </source>
</evidence>
<dbReference type="EMBL" id="DVOO01000027">
    <property type="protein sequence ID" value="HIV25821.1"/>
    <property type="molecule type" value="Genomic_DNA"/>
</dbReference>
<evidence type="ECO:0000259" key="6">
    <source>
        <dbReference type="Pfam" id="PF04542"/>
    </source>
</evidence>
<evidence type="ECO:0000256" key="4">
    <source>
        <dbReference type="ARBA" id="ARBA00023125"/>
    </source>
</evidence>
<dbReference type="InterPro" id="IPR014284">
    <property type="entry name" value="RNA_pol_sigma-70_dom"/>
</dbReference>
<keyword evidence="3" id="KW-0731">Sigma factor</keyword>
<dbReference type="InterPro" id="IPR007627">
    <property type="entry name" value="RNA_pol_sigma70_r2"/>
</dbReference>
<keyword evidence="2" id="KW-0805">Transcription regulation</keyword>
<reference evidence="7" key="2">
    <citation type="journal article" date="2021" name="PeerJ">
        <title>Extensive microbial diversity within the chicken gut microbiome revealed by metagenomics and culture.</title>
        <authorList>
            <person name="Gilroy R."/>
            <person name="Ravi A."/>
            <person name="Getino M."/>
            <person name="Pursley I."/>
            <person name="Horton D.L."/>
            <person name="Alikhan N.F."/>
            <person name="Baker D."/>
            <person name="Gharbi K."/>
            <person name="Hall N."/>
            <person name="Watson M."/>
            <person name="Adriaenssens E.M."/>
            <person name="Foster-Nyarko E."/>
            <person name="Jarju S."/>
            <person name="Secka A."/>
            <person name="Antonio M."/>
            <person name="Oren A."/>
            <person name="Chaudhuri R.R."/>
            <person name="La Ragione R."/>
            <person name="Hildebrand F."/>
            <person name="Pallen M.J."/>
        </authorList>
    </citation>
    <scope>NUCLEOTIDE SEQUENCE</scope>
    <source>
        <strain evidence="7">CHK188-20938</strain>
    </source>
</reference>
<keyword evidence="5" id="KW-0804">Transcription</keyword>
<dbReference type="GO" id="GO:0016987">
    <property type="term" value="F:sigma factor activity"/>
    <property type="evidence" value="ECO:0007669"/>
    <property type="project" value="UniProtKB-KW"/>
</dbReference>
<organism evidence="7 8">
    <name type="scientific">Candidatus Scatomonas pullistercoris</name>
    <dbReference type="NCBI Taxonomy" id="2840920"/>
    <lineage>
        <taxon>Bacteria</taxon>
        <taxon>Bacillati</taxon>
        <taxon>Bacillota</taxon>
        <taxon>Clostridia</taxon>
        <taxon>Lachnospirales</taxon>
        <taxon>Lachnospiraceae</taxon>
        <taxon>Lachnospiraceae incertae sedis</taxon>
        <taxon>Candidatus Scatomonas</taxon>
    </lineage>
</organism>
<protein>
    <submittedName>
        <fullName evidence="7">RNA polymerase sigma factor</fullName>
    </submittedName>
</protein>
<evidence type="ECO:0000313" key="8">
    <source>
        <dbReference type="Proteomes" id="UP000824169"/>
    </source>
</evidence>
<gene>
    <name evidence="7" type="ORF">IAB71_08640</name>
</gene>